<dbReference type="NCBIfam" id="TIGR02532">
    <property type="entry name" value="IV_pilin_GFxxxE"/>
    <property type="match status" value="1"/>
</dbReference>
<evidence type="ECO:0000313" key="3">
    <source>
        <dbReference type="EMBL" id="RUS65929.1"/>
    </source>
</evidence>
<keyword evidence="1" id="KW-0812">Transmembrane</keyword>
<dbReference type="InterPro" id="IPR054402">
    <property type="entry name" value="Tt1218-like_dom"/>
</dbReference>
<dbReference type="NCBIfam" id="TIGR02523">
    <property type="entry name" value="type_IV_pilV"/>
    <property type="match status" value="1"/>
</dbReference>
<keyword evidence="4" id="KW-1185">Reference proteome</keyword>
<dbReference type="InterPro" id="IPR013362">
    <property type="entry name" value="Pilus_4_PilV"/>
</dbReference>
<name>A0A433SB58_9BURK</name>
<dbReference type="InterPro" id="IPR012902">
    <property type="entry name" value="N_methyl_site"/>
</dbReference>
<feature type="transmembrane region" description="Helical" evidence="1">
    <location>
        <begin position="12"/>
        <end position="34"/>
    </location>
</feature>
<reference evidence="3 4" key="1">
    <citation type="submission" date="2018-01" db="EMBL/GenBank/DDBJ databases">
        <title>Saezia sanguinis gen. nov., sp. nov., in the order Burkholderiales isolated from human blood.</title>
        <authorList>
            <person name="Medina-Pascual M.J."/>
            <person name="Valdezate S."/>
            <person name="Monzon S."/>
            <person name="Cuesta I."/>
            <person name="Carrasco G."/>
            <person name="Villalon P."/>
            <person name="Saez-Nieto J.A."/>
        </authorList>
    </citation>
    <scope>NUCLEOTIDE SEQUENCE [LARGE SCALE GENOMIC DNA]</scope>
    <source>
        <strain evidence="3 4">CNM695-12</strain>
    </source>
</reference>
<gene>
    <name evidence="3" type="ORF">CUZ56_02529</name>
</gene>
<dbReference type="Proteomes" id="UP000286947">
    <property type="component" value="Unassembled WGS sequence"/>
</dbReference>
<sequence>MMNLKRNKAKGFSLLEVLVAIVLITLGFLSMLALQASSMQYSSMAYYRGIASQVGNGLAASIRANPDGLSSYNYTYSAGAAVGTPGCQNSYSCGTAQIAASDIAWARQSARAQLPEGDLQVKSGSDFVDVILVWQEPASKGTVDLGSCAGTGISGITANTQCLSMRVKI</sequence>
<feature type="domain" description="Type IV pilin Tt1218-like" evidence="2">
    <location>
        <begin position="33"/>
        <end position="103"/>
    </location>
</feature>
<proteinExistence type="predicted"/>
<dbReference type="EMBL" id="PQSP01000008">
    <property type="protein sequence ID" value="RUS65929.1"/>
    <property type="molecule type" value="Genomic_DNA"/>
</dbReference>
<evidence type="ECO:0000256" key="1">
    <source>
        <dbReference type="SAM" id="Phobius"/>
    </source>
</evidence>
<keyword evidence="1" id="KW-1133">Transmembrane helix</keyword>
<keyword evidence="1" id="KW-0472">Membrane</keyword>
<protein>
    <recommendedName>
        <fullName evidence="2">Type IV pilin Tt1218-like domain-containing protein</fullName>
    </recommendedName>
</protein>
<dbReference type="Pfam" id="PF22150">
    <property type="entry name" value="Tt1218-like"/>
    <property type="match status" value="1"/>
</dbReference>
<comment type="caution">
    <text evidence="3">The sequence shown here is derived from an EMBL/GenBank/DDBJ whole genome shotgun (WGS) entry which is preliminary data.</text>
</comment>
<dbReference type="AlphaFoldDB" id="A0A433SB58"/>
<organism evidence="3 4">
    <name type="scientific">Saezia sanguinis</name>
    <dbReference type="NCBI Taxonomy" id="1965230"/>
    <lineage>
        <taxon>Bacteria</taxon>
        <taxon>Pseudomonadati</taxon>
        <taxon>Pseudomonadota</taxon>
        <taxon>Betaproteobacteria</taxon>
        <taxon>Burkholderiales</taxon>
        <taxon>Saeziaceae</taxon>
        <taxon>Saezia</taxon>
    </lineage>
</organism>
<evidence type="ECO:0000259" key="2">
    <source>
        <dbReference type="Pfam" id="PF22150"/>
    </source>
</evidence>
<dbReference type="Pfam" id="PF07963">
    <property type="entry name" value="N_methyl"/>
    <property type="match status" value="1"/>
</dbReference>
<evidence type="ECO:0000313" key="4">
    <source>
        <dbReference type="Proteomes" id="UP000286947"/>
    </source>
</evidence>
<accession>A0A433SB58</accession>